<evidence type="ECO:0000313" key="3">
    <source>
        <dbReference type="EMBL" id="ADZ10525.1"/>
    </source>
</evidence>
<evidence type="ECO:0000259" key="2">
    <source>
        <dbReference type="Pfam" id="PF13205"/>
    </source>
</evidence>
<evidence type="ECO:0000256" key="1">
    <source>
        <dbReference type="ARBA" id="ARBA00022729"/>
    </source>
</evidence>
<organism evidence="3 4">
    <name type="scientific">Methanobacterium lacus (strain AL-21)</name>
    <dbReference type="NCBI Taxonomy" id="877455"/>
    <lineage>
        <taxon>Archaea</taxon>
        <taxon>Methanobacteriati</taxon>
        <taxon>Methanobacteriota</taxon>
        <taxon>Methanomada group</taxon>
        <taxon>Methanobacteria</taxon>
        <taxon>Methanobacteriales</taxon>
        <taxon>Methanobacteriaceae</taxon>
        <taxon>Methanobacterium</taxon>
    </lineage>
</organism>
<dbReference type="KEGG" id="mel:Metbo_2311"/>
<dbReference type="eggNOG" id="arCOG10865">
    <property type="taxonomic scope" value="Archaea"/>
</dbReference>
<name>F0T618_METLA</name>
<dbReference type="Pfam" id="PF13205">
    <property type="entry name" value="Big_5"/>
    <property type="match status" value="1"/>
</dbReference>
<sequence precursor="true">MGLKKKSIFFVMIIFAFLILFTGSVSATNDTTAPTVTDINPDTGATNVPGNIIINVTFS</sequence>
<evidence type="ECO:0000313" key="4">
    <source>
        <dbReference type="Proteomes" id="UP000007490"/>
    </source>
</evidence>
<reference evidence="3 4" key="2">
    <citation type="journal article" date="2014" name="Int. J. Syst. Evol. Microbiol.">
        <title>Methanobacterium paludis sp. nov. and a novel strain of Methanobacterium lacus isolated from northern peatlands.</title>
        <authorList>
            <person name="Cadillo-Quiroz H."/>
            <person name="Brauer S.L."/>
            <person name="Goodson N."/>
            <person name="Yavitt J.B."/>
            <person name="Zinder S.H."/>
        </authorList>
    </citation>
    <scope>NUCLEOTIDE SEQUENCE [LARGE SCALE GENOMIC DNA]</scope>
    <source>
        <strain evidence="3 4">AL-21</strain>
    </source>
</reference>
<dbReference type="Proteomes" id="UP000007490">
    <property type="component" value="Chromosome"/>
</dbReference>
<keyword evidence="1" id="KW-0732">Signal</keyword>
<accession>F0T618</accession>
<dbReference type="HOGENOM" id="CLU_2949310_0_0_2"/>
<dbReference type="EMBL" id="CP002551">
    <property type="protein sequence ID" value="ADZ10525.1"/>
    <property type="molecule type" value="Genomic_DNA"/>
</dbReference>
<proteinExistence type="predicted"/>
<feature type="domain" description="SbsA Ig-like" evidence="2">
    <location>
        <begin position="30"/>
        <end position="59"/>
    </location>
</feature>
<dbReference type="AlphaFoldDB" id="F0T618"/>
<reference evidence="4" key="1">
    <citation type="submission" date="2011-02" db="EMBL/GenBank/DDBJ databases">
        <title>Complete sequence of Methanobacterium sp. AL-21.</title>
        <authorList>
            <consortium name="US DOE Joint Genome Institute"/>
            <person name="Lucas S."/>
            <person name="Copeland A."/>
            <person name="Lapidus A."/>
            <person name="Cheng J.-F."/>
            <person name="Goodwin L."/>
            <person name="Pitluck S."/>
            <person name="Chertkov O."/>
            <person name="Detter J.C."/>
            <person name="Han C."/>
            <person name="Tapia R."/>
            <person name="Land M."/>
            <person name="Hauser L."/>
            <person name="Kyrpides N."/>
            <person name="Ivanova N."/>
            <person name="Mikhailova N."/>
            <person name="Pagani I."/>
            <person name="Cadillo-Quiroz H."/>
            <person name="Imachi H."/>
            <person name="Zinder S."/>
            <person name="Liu W."/>
            <person name="Woyke T."/>
        </authorList>
    </citation>
    <scope>NUCLEOTIDE SEQUENCE [LARGE SCALE GENOMIC DNA]</scope>
    <source>
        <strain evidence="4">AL-21</strain>
    </source>
</reference>
<protein>
    <recommendedName>
        <fullName evidence="2">SbsA Ig-like domain-containing protein</fullName>
    </recommendedName>
</protein>
<dbReference type="InterPro" id="IPR032812">
    <property type="entry name" value="SbsA_Ig"/>
</dbReference>
<gene>
    <name evidence="3" type="ordered locus">Metbo_2311</name>
</gene>
<keyword evidence="4" id="KW-1185">Reference proteome</keyword>